<organism evidence="15 16">
    <name type="scientific">Rugamonas rubra</name>
    <dbReference type="NCBI Taxonomy" id="758825"/>
    <lineage>
        <taxon>Bacteria</taxon>
        <taxon>Pseudomonadati</taxon>
        <taxon>Pseudomonadota</taxon>
        <taxon>Betaproteobacteria</taxon>
        <taxon>Burkholderiales</taxon>
        <taxon>Oxalobacteraceae</taxon>
        <taxon>Telluria group</taxon>
        <taxon>Rugamonas</taxon>
    </lineage>
</organism>
<keyword evidence="5 13" id="KW-0812">Transmembrane</keyword>
<keyword evidence="10 12" id="KW-0482">Metalloprotease</keyword>
<dbReference type="Pfam" id="PF01435">
    <property type="entry name" value="Peptidase_M48"/>
    <property type="match status" value="1"/>
</dbReference>
<feature type="transmembrane region" description="Helical" evidence="13">
    <location>
        <begin position="35"/>
        <end position="56"/>
    </location>
</feature>
<evidence type="ECO:0000313" key="16">
    <source>
        <dbReference type="Proteomes" id="UP000199470"/>
    </source>
</evidence>
<dbReference type="SUPFAM" id="SSF54523">
    <property type="entry name" value="Pili subunits"/>
    <property type="match status" value="1"/>
</dbReference>
<comment type="similarity">
    <text evidence="12">Belongs to the peptidase M48 family.</text>
</comment>
<evidence type="ECO:0000256" key="6">
    <source>
        <dbReference type="ARBA" id="ARBA00022723"/>
    </source>
</evidence>
<dbReference type="GO" id="GO:0005886">
    <property type="term" value="C:plasma membrane"/>
    <property type="evidence" value="ECO:0007669"/>
    <property type="project" value="UniProtKB-SubCell"/>
</dbReference>
<feature type="transmembrane region" description="Helical" evidence="13">
    <location>
        <begin position="275"/>
        <end position="294"/>
    </location>
</feature>
<evidence type="ECO:0000256" key="10">
    <source>
        <dbReference type="ARBA" id="ARBA00023049"/>
    </source>
</evidence>
<dbReference type="RefSeq" id="WP_093389998.1">
    <property type="nucleotide sequence ID" value="NZ_FOTW01000024.1"/>
</dbReference>
<comment type="cofactor">
    <cofactor evidence="12">
        <name>Zn(2+)</name>
        <dbReference type="ChEBI" id="CHEBI:29105"/>
    </cofactor>
    <text evidence="12">Binds 1 zinc ion per subunit.</text>
</comment>
<dbReference type="GO" id="GO:0009289">
    <property type="term" value="C:pilus"/>
    <property type="evidence" value="ECO:0007669"/>
    <property type="project" value="InterPro"/>
</dbReference>
<dbReference type="STRING" id="758825.SAMN02982985_04547"/>
<evidence type="ECO:0000256" key="4">
    <source>
        <dbReference type="ARBA" id="ARBA00022670"/>
    </source>
</evidence>
<gene>
    <name evidence="15" type="ORF">SAMN02982985_04547</name>
</gene>
<dbReference type="EMBL" id="FOTW01000024">
    <property type="protein sequence ID" value="SFM57694.1"/>
    <property type="molecule type" value="Genomic_DNA"/>
</dbReference>
<dbReference type="OrthoDB" id="9810445at2"/>
<keyword evidence="16" id="KW-1185">Reference proteome</keyword>
<name>A0A1I4S0E4_9BURK</name>
<keyword evidence="9 13" id="KW-1133">Transmembrane helix</keyword>
<evidence type="ECO:0000256" key="3">
    <source>
        <dbReference type="ARBA" id="ARBA00022475"/>
    </source>
</evidence>
<dbReference type="Gene3D" id="3.30.2010.10">
    <property type="entry name" value="Metalloproteases ('zincins'), catalytic domain"/>
    <property type="match status" value="1"/>
</dbReference>
<evidence type="ECO:0000256" key="5">
    <source>
        <dbReference type="ARBA" id="ARBA00022692"/>
    </source>
</evidence>
<evidence type="ECO:0000259" key="14">
    <source>
        <dbReference type="Pfam" id="PF01435"/>
    </source>
</evidence>
<keyword evidence="6" id="KW-0479">Metal-binding</keyword>
<dbReference type="Gene3D" id="3.30.700.10">
    <property type="entry name" value="Glycoprotein, Type 4 Pilin"/>
    <property type="match status" value="1"/>
</dbReference>
<dbReference type="GO" id="GO:0007155">
    <property type="term" value="P:cell adhesion"/>
    <property type="evidence" value="ECO:0007669"/>
    <property type="project" value="InterPro"/>
</dbReference>
<keyword evidence="7 12" id="KW-0378">Hydrolase</keyword>
<dbReference type="CDD" id="cd07325">
    <property type="entry name" value="M48_Ste24p_like"/>
    <property type="match status" value="1"/>
</dbReference>
<reference evidence="15 16" key="1">
    <citation type="submission" date="2016-10" db="EMBL/GenBank/DDBJ databases">
        <authorList>
            <person name="de Groot N.N."/>
        </authorList>
    </citation>
    <scope>NUCLEOTIDE SEQUENCE [LARGE SCALE GENOMIC DNA]</scope>
    <source>
        <strain evidence="15 16">ATCC 43154</strain>
    </source>
</reference>
<evidence type="ECO:0000256" key="8">
    <source>
        <dbReference type="ARBA" id="ARBA00022833"/>
    </source>
</evidence>
<keyword evidence="3" id="KW-1003">Cell membrane</keyword>
<dbReference type="PANTHER" id="PTHR43221">
    <property type="entry name" value="PROTEASE HTPX"/>
    <property type="match status" value="1"/>
</dbReference>
<keyword evidence="4 12" id="KW-0645">Protease</keyword>
<feature type="transmembrane region" description="Helical" evidence="13">
    <location>
        <begin position="147"/>
        <end position="165"/>
    </location>
</feature>
<keyword evidence="8 12" id="KW-0862">Zinc</keyword>
<feature type="transmembrane region" description="Helical" evidence="13">
    <location>
        <begin position="12"/>
        <end position="29"/>
    </location>
</feature>
<protein>
    <submittedName>
        <fullName evidence="15">Zn-dependent protease with chaperone function</fullName>
    </submittedName>
</protein>
<dbReference type="GO" id="GO:0046872">
    <property type="term" value="F:metal ion binding"/>
    <property type="evidence" value="ECO:0007669"/>
    <property type="project" value="UniProtKB-KW"/>
</dbReference>
<keyword evidence="11 13" id="KW-0472">Membrane</keyword>
<evidence type="ECO:0000256" key="12">
    <source>
        <dbReference type="RuleBase" id="RU003983"/>
    </source>
</evidence>
<evidence type="ECO:0000256" key="11">
    <source>
        <dbReference type="ARBA" id="ARBA00023136"/>
    </source>
</evidence>
<dbReference type="GO" id="GO:0006508">
    <property type="term" value="P:proteolysis"/>
    <property type="evidence" value="ECO:0007669"/>
    <property type="project" value="UniProtKB-KW"/>
</dbReference>
<dbReference type="PANTHER" id="PTHR43221:SF1">
    <property type="entry name" value="PROTEASE HTPX"/>
    <property type="match status" value="1"/>
</dbReference>
<accession>A0A1I4S0E4</accession>
<comment type="subcellular location">
    <subcellularLocation>
        <location evidence="1">Cell membrane</location>
        <topology evidence="1">Multi-pass membrane protein</topology>
    </subcellularLocation>
</comment>
<dbReference type="InterPro" id="IPR001082">
    <property type="entry name" value="Pilin"/>
</dbReference>
<dbReference type="GO" id="GO:0004222">
    <property type="term" value="F:metalloendopeptidase activity"/>
    <property type="evidence" value="ECO:0007669"/>
    <property type="project" value="InterPro"/>
</dbReference>
<comment type="similarity">
    <text evidence="2">Belongs to the N-Me-Phe pilin family.</text>
</comment>
<evidence type="ECO:0000256" key="1">
    <source>
        <dbReference type="ARBA" id="ARBA00004651"/>
    </source>
</evidence>
<proteinExistence type="inferred from homology"/>
<dbReference type="InterPro" id="IPR001915">
    <property type="entry name" value="Peptidase_M48"/>
</dbReference>
<evidence type="ECO:0000256" key="9">
    <source>
        <dbReference type="ARBA" id="ARBA00022989"/>
    </source>
</evidence>
<feature type="domain" description="Peptidase M48" evidence="14">
    <location>
        <begin position="66"/>
        <end position="150"/>
    </location>
</feature>
<dbReference type="Pfam" id="PF00114">
    <property type="entry name" value="Pilin"/>
    <property type="match status" value="1"/>
</dbReference>
<evidence type="ECO:0000313" key="15">
    <source>
        <dbReference type="EMBL" id="SFM57694.1"/>
    </source>
</evidence>
<sequence length="404" mass="43972">MELVYRKEKTLFVLMLVLSLLLWAALLVGTAGMVALYMLLFFVSYCFAQSALVSYLKGTGVKITAQQFPDLKARIDACCARLDVEQVPDAYLLQMGGVFNAFATRFFGQHFIVLYSDVVDALEDKPDAINFYIGHELGHIKRKHLRWATLLAPAAALPLLGAAYARAREYTCDRHGFHACDDLASAQLGLAALAAGGKRWRDMSISNYVAQARESSGFWMSFHELVGDYPWLVKRMAVMRGLAQGKEIEQPARSGVAYLLALLVPRLGVGGGGGSLLAVLALVGVMAAVALPAYRDYEARARMGRAVAVGHEATAAVERYFYANGKAPATLEQAGFALADPSHAVQDLSVDAGNGVVRVFPSDLSYRGKAIAFTPSLDENKKVAWRCASEEIPAKLLPEECKQR</sequence>
<dbReference type="AlphaFoldDB" id="A0A1I4S0E4"/>
<dbReference type="InterPro" id="IPR045584">
    <property type="entry name" value="Pilin-like"/>
</dbReference>
<evidence type="ECO:0000256" key="7">
    <source>
        <dbReference type="ARBA" id="ARBA00022801"/>
    </source>
</evidence>
<evidence type="ECO:0000256" key="13">
    <source>
        <dbReference type="SAM" id="Phobius"/>
    </source>
</evidence>
<dbReference type="InterPro" id="IPR050083">
    <property type="entry name" value="HtpX_protease"/>
</dbReference>
<evidence type="ECO:0000256" key="2">
    <source>
        <dbReference type="ARBA" id="ARBA00005233"/>
    </source>
</evidence>
<dbReference type="Proteomes" id="UP000199470">
    <property type="component" value="Unassembled WGS sequence"/>
</dbReference>